<feature type="transmembrane region" description="Helical" evidence="6">
    <location>
        <begin position="103"/>
        <end position="125"/>
    </location>
</feature>
<gene>
    <name evidence="8" type="ORF">SDC9_105964</name>
</gene>
<feature type="transmembrane region" description="Helical" evidence="6">
    <location>
        <begin position="131"/>
        <end position="150"/>
    </location>
</feature>
<keyword evidence="3 6" id="KW-0812">Transmembrane</keyword>
<evidence type="ECO:0000256" key="4">
    <source>
        <dbReference type="ARBA" id="ARBA00022989"/>
    </source>
</evidence>
<dbReference type="Pfam" id="PF09335">
    <property type="entry name" value="VTT_dom"/>
    <property type="match status" value="1"/>
</dbReference>
<keyword evidence="5 6" id="KW-0472">Membrane</keyword>
<sequence>MDYANYTDVFLNFVEKIGPVAGIILPVIEAFLPVLPLVGFVIINVAVFGFFMGYLYSWIGNCLGSFLLFMLIRKIGGKKIENKIEKSKYKGTLEKIRRKNLTVLFFLYCFPFTPSFLISGTAALTNMNTQQFILALLPSKFVMILSLAFIGQNVSSYFENPAKSLFFIVFILAVNFISKYFINKYEEYHRKV</sequence>
<evidence type="ECO:0000256" key="1">
    <source>
        <dbReference type="ARBA" id="ARBA00004651"/>
    </source>
</evidence>
<accession>A0A645B235</accession>
<dbReference type="InterPro" id="IPR015414">
    <property type="entry name" value="TMEM64"/>
</dbReference>
<dbReference type="AlphaFoldDB" id="A0A645B235"/>
<keyword evidence="4 6" id="KW-1133">Transmembrane helix</keyword>
<organism evidence="8">
    <name type="scientific">bioreactor metagenome</name>
    <dbReference type="NCBI Taxonomy" id="1076179"/>
    <lineage>
        <taxon>unclassified sequences</taxon>
        <taxon>metagenomes</taxon>
        <taxon>ecological metagenomes</taxon>
    </lineage>
</organism>
<dbReference type="PANTHER" id="PTHR12677">
    <property type="entry name" value="GOLGI APPARATUS MEMBRANE PROTEIN TVP38-RELATED"/>
    <property type="match status" value="1"/>
</dbReference>
<keyword evidence="2" id="KW-1003">Cell membrane</keyword>
<evidence type="ECO:0000259" key="7">
    <source>
        <dbReference type="Pfam" id="PF09335"/>
    </source>
</evidence>
<dbReference type="GO" id="GO:0005886">
    <property type="term" value="C:plasma membrane"/>
    <property type="evidence" value="ECO:0007669"/>
    <property type="project" value="UniProtKB-SubCell"/>
</dbReference>
<evidence type="ECO:0000256" key="6">
    <source>
        <dbReference type="SAM" id="Phobius"/>
    </source>
</evidence>
<dbReference type="EMBL" id="VSSQ01017134">
    <property type="protein sequence ID" value="MPM59126.1"/>
    <property type="molecule type" value="Genomic_DNA"/>
</dbReference>
<evidence type="ECO:0000256" key="3">
    <source>
        <dbReference type="ARBA" id="ARBA00022692"/>
    </source>
</evidence>
<evidence type="ECO:0000313" key="8">
    <source>
        <dbReference type="EMBL" id="MPM59126.1"/>
    </source>
</evidence>
<proteinExistence type="predicted"/>
<evidence type="ECO:0000256" key="2">
    <source>
        <dbReference type="ARBA" id="ARBA00022475"/>
    </source>
</evidence>
<dbReference type="InterPro" id="IPR032816">
    <property type="entry name" value="VTT_dom"/>
</dbReference>
<feature type="domain" description="VTT" evidence="7">
    <location>
        <begin position="36"/>
        <end position="152"/>
    </location>
</feature>
<dbReference type="PANTHER" id="PTHR12677:SF55">
    <property type="entry name" value="UNDECAPRENYL PHOSPHATE TRANSPORTER SAOUHSC_00901-RELATED"/>
    <property type="match status" value="1"/>
</dbReference>
<comment type="subcellular location">
    <subcellularLocation>
        <location evidence="1">Cell membrane</location>
        <topology evidence="1">Multi-pass membrane protein</topology>
    </subcellularLocation>
</comment>
<evidence type="ECO:0000256" key="5">
    <source>
        <dbReference type="ARBA" id="ARBA00023136"/>
    </source>
</evidence>
<reference evidence="8" key="1">
    <citation type="submission" date="2019-08" db="EMBL/GenBank/DDBJ databases">
        <authorList>
            <person name="Kucharzyk K."/>
            <person name="Murdoch R.W."/>
            <person name="Higgins S."/>
            <person name="Loffler F."/>
        </authorList>
    </citation>
    <scope>NUCLEOTIDE SEQUENCE</scope>
</reference>
<name>A0A645B235_9ZZZZ</name>
<comment type="caution">
    <text evidence="8">The sequence shown here is derived from an EMBL/GenBank/DDBJ whole genome shotgun (WGS) entry which is preliminary data.</text>
</comment>
<feature type="transmembrane region" description="Helical" evidence="6">
    <location>
        <begin position="20"/>
        <end position="47"/>
    </location>
</feature>
<protein>
    <recommendedName>
        <fullName evidence="7">VTT domain-containing protein</fullName>
    </recommendedName>
</protein>
<feature type="transmembrane region" description="Helical" evidence="6">
    <location>
        <begin position="53"/>
        <end position="72"/>
    </location>
</feature>
<feature type="transmembrane region" description="Helical" evidence="6">
    <location>
        <begin position="162"/>
        <end position="182"/>
    </location>
</feature>